<accession>A0A917YZD3</accession>
<dbReference type="RefSeq" id="WP_188694781.1">
    <property type="nucleotide sequence ID" value="NZ_BMLS01000003.1"/>
</dbReference>
<feature type="transmembrane region" description="Helical" evidence="1">
    <location>
        <begin position="5"/>
        <end position="26"/>
    </location>
</feature>
<protein>
    <submittedName>
        <fullName evidence="2">Permease</fullName>
    </submittedName>
</protein>
<proteinExistence type="predicted"/>
<evidence type="ECO:0000313" key="3">
    <source>
        <dbReference type="Proteomes" id="UP000606935"/>
    </source>
</evidence>
<dbReference type="Pfam" id="PF11158">
    <property type="entry name" value="DUF2938"/>
    <property type="match status" value="1"/>
</dbReference>
<dbReference type="AlphaFoldDB" id="A0A917YZD3"/>
<keyword evidence="3" id="KW-1185">Reference proteome</keyword>
<feature type="transmembrane region" description="Helical" evidence="1">
    <location>
        <begin position="96"/>
        <end position="120"/>
    </location>
</feature>
<feature type="transmembrane region" description="Helical" evidence="1">
    <location>
        <begin position="140"/>
        <end position="160"/>
    </location>
</feature>
<name>A0A917YZD3_9ALTE</name>
<evidence type="ECO:0000256" key="1">
    <source>
        <dbReference type="SAM" id="Phobius"/>
    </source>
</evidence>
<evidence type="ECO:0000313" key="2">
    <source>
        <dbReference type="EMBL" id="GGO69952.1"/>
    </source>
</evidence>
<sequence>MDRILLLNAIIIGVGATLVMDLWAFFLKRVFNVGSLNFCMVGRWLCHMSKGRFTHTAIGKSGAFDAECIIGWTAHYLIGVLFAFIWLLYTNGLTNISLVSALLFGAVTVLIPYFIMQPALGMGIMAAKLPTPWRARGKSLVTHLVFGAGLYVSALIIRGFF</sequence>
<organism evidence="2 3">
    <name type="scientific">Bowmanella pacifica</name>
    <dbReference type="NCBI Taxonomy" id="502051"/>
    <lineage>
        <taxon>Bacteria</taxon>
        <taxon>Pseudomonadati</taxon>
        <taxon>Pseudomonadota</taxon>
        <taxon>Gammaproteobacteria</taxon>
        <taxon>Alteromonadales</taxon>
        <taxon>Alteromonadaceae</taxon>
        <taxon>Bowmanella</taxon>
    </lineage>
</organism>
<gene>
    <name evidence="2" type="ORF">GCM10010982_22310</name>
</gene>
<reference evidence="2" key="1">
    <citation type="journal article" date="2014" name="Int. J. Syst. Evol. Microbiol.">
        <title>Complete genome sequence of Corynebacterium casei LMG S-19264T (=DSM 44701T), isolated from a smear-ripened cheese.</title>
        <authorList>
            <consortium name="US DOE Joint Genome Institute (JGI-PGF)"/>
            <person name="Walter F."/>
            <person name="Albersmeier A."/>
            <person name="Kalinowski J."/>
            <person name="Ruckert C."/>
        </authorList>
    </citation>
    <scope>NUCLEOTIDE SEQUENCE</scope>
    <source>
        <strain evidence="2">CGMCC 1.7086</strain>
    </source>
</reference>
<dbReference type="EMBL" id="BMLS01000003">
    <property type="protein sequence ID" value="GGO69952.1"/>
    <property type="molecule type" value="Genomic_DNA"/>
</dbReference>
<keyword evidence="1" id="KW-0812">Transmembrane</keyword>
<reference evidence="2" key="2">
    <citation type="submission" date="2020-09" db="EMBL/GenBank/DDBJ databases">
        <authorList>
            <person name="Sun Q."/>
            <person name="Zhou Y."/>
        </authorList>
    </citation>
    <scope>NUCLEOTIDE SEQUENCE</scope>
    <source>
        <strain evidence="2">CGMCC 1.7086</strain>
    </source>
</reference>
<dbReference type="InterPro" id="IPR021329">
    <property type="entry name" value="DUF2938"/>
</dbReference>
<comment type="caution">
    <text evidence="2">The sequence shown here is derived from an EMBL/GenBank/DDBJ whole genome shotgun (WGS) entry which is preliminary data.</text>
</comment>
<keyword evidence="1" id="KW-0472">Membrane</keyword>
<dbReference type="Proteomes" id="UP000606935">
    <property type="component" value="Unassembled WGS sequence"/>
</dbReference>
<feature type="transmembrane region" description="Helical" evidence="1">
    <location>
        <begin position="69"/>
        <end position="89"/>
    </location>
</feature>
<keyword evidence="1" id="KW-1133">Transmembrane helix</keyword>